<accession>A3XL02</accession>
<protein>
    <recommendedName>
        <fullName evidence="4">Threonine synthase</fullName>
    </recommendedName>
</protein>
<evidence type="ECO:0000313" key="3">
    <source>
        <dbReference type="Proteomes" id="UP000001601"/>
    </source>
</evidence>
<dbReference type="OrthoDB" id="282859at2"/>
<reference evidence="2 3" key="1">
    <citation type="journal article" date="2007" name="Nature">
        <title>Light stimulates growth of proteorhodopsin-containing marine Flavobacteria.</title>
        <authorList>
            <person name="Gomez-Consarnau L."/>
            <person name="Gonzalez J.M."/>
            <person name="Coll-Llado M."/>
            <person name="Gourdon P."/>
            <person name="Pascher T."/>
            <person name="Neutze R."/>
            <person name="Pedros-Alio C."/>
            <person name="Pinhassi J."/>
        </authorList>
    </citation>
    <scope>NUCLEOTIDE SEQUENCE [LARGE SCALE GENOMIC DNA]</scope>
    <source>
        <strain evidence="2 3">MED217</strain>
    </source>
</reference>
<dbReference type="EMBL" id="AANC01000003">
    <property type="protein sequence ID" value="EAQ49773.1"/>
    <property type="molecule type" value="Genomic_DNA"/>
</dbReference>
<dbReference type="HOGENOM" id="CLU_085003_0_0_10"/>
<proteinExistence type="predicted"/>
<dbReference type="RefSeq" id="WP_009778684.1">
    <property type="nucleotide sequence ID" value="NZ_CH672395.1"/>
</dbReference>
<dbReference type="Pfam" id="PF20113">
    <property type="entry name" value="DUF6503"/>
    <property type="match status" value="1"/>
</dbReference>
<name>A3XL02_LEEBM</name>
<dbReference type="PROSITE" id="PS51257">
    <property type="entry name" value="PROKAR_LIPOPROTEIN"/>
    <property type="match status" value="1"/>
</dbReference>
<sequence>MRALLLLGLFILTLSCNSNNSKKEQPVAPVTETPERYPAHFSKVLDAHGTLADWDAFKTLSYTLVPEQGTEEVHTIDLHSRKDRLAIGTATIGYDGKEVWVKDPDSIYKGNAAFYHNLMFYFYAMPFVLADEGIIYEKTEALQVADTAYPGIKMQFEANIGASSNDEYYLYYDPNTHQMRWLGYTATFGAAKKSDRVNYIAYHDWQEVEGIVLPHAISWYTVENGIPTQPRSTVRFEQVSLSTASKPKGFYAK</sequence>
<keyword evidence="1" id="KW-0732">Signal</keyword>
<dbReference type="STRING" id="398720.MED217_01445"/>
<dbReference type="InterPro" id="IPR045444">
    <property type="entry name" value="DUF6503"/>
</dbReference>
<evidence type="ECO:0000313" key="2">
    <source>
        <dbReference type="EMBL" id="EAQ49773.1"/>
    </source>
</evidence>
<dbReference type="eggNOG" id="ENOG502ZBWE">
    <property type="taxonomic scope" value="Bacteria"/>
</dbReference>
<feature type="chain" id="PRO_5002662516" description="Threonine synthase" evidence="1">
    <location>
        <begin position="19"/>
        <end position="253"/>
    </location>
</feature>
<evidence type="ECO:0008006" key="4">
    <source>
        <dbReference type="Google" id="ProtNLM"/>
    </source>
</evidence>
<feature type="signal peptide" evidence="1">
    <location>
        <begin position="1"/>
        <end position="18"/>
    </location>
</feature>
<gene>
    <name evidence="2" type="ORF">MED217_01445</name>
</gene>
<organism evidence="2 3">
    <name type="scientific">Leeuwenhoekiella blandensis (strain CECT 7118 / CCUG 51940 / KCTC 22103 / MED217)</name>
    <name type="common">Flavobacterium sp. (strain MED217)</name>
    <dbReference type="NCBI Taxonomy" id="398720"/>
    <lineage>
        <taxon>Bacteria</taxon>
        <taxon>Pseudomonadati</taxon>
        <taxon>Bacteroidota</taxon>
        <taxon>Flavobacteriia</taxon>
        <taxon>Flavobacteriales</taxon>
        <taxon>Flavobacteriaceae</taxon>
        <taxon>Leeuwenhoekiella</taxon>
    </lineage>
</organism>
<evidence type="ECO:0000256" key="1">
    <source>
        <dbReference type="SAM" id="SignalP"/>
    </source>
</evidence>
<comment type="caution">
    <text evidence="2">The sequence shown here is derived from an EMBL/GenBank/DDBJ whole genome shotgun (WGS) entry which is preliminary data.</text>
</comment>
<dbReference type="Proteomes" id="UP000001601">
    <property type="component" value="Unassembled WGS sequence"/>
</dbReference>
<dbReference type="AlphaFoldDB" id="A3XL02"/>
<keyword evidence="3" id="KW-1185">Reference proteome</keyword>